<dbReference type="EMBL" id="CP003098">
    <property type="protein sequence ID" value="AET32938.1"/>
    <property type="molecule type" value="Genomic_DNA"/>
</dbReference>
<proteinExistence type="predicted"/>
<accession>G7VFD2</accession>
<protein>
    <submittedName>
        <fullName evidence="1">Uncharacterized protein</fullName>
    </submittedName>
</protein>
<dbReference type="eggNOG" id="arCOG05654">
    <property type="taxonomic scope" value="Archaea"/>
</dbReference>
<keyword evidence="2" id="KW-1185">Reference proteome</keyword>
<gene>
    <name evidence="1" type="ORF">P186_1519</name>
</gene>
<dbReference type="HOGENOM" id="CLU_1438161_0_0_2"/>
<dbReference type="AlphaFoldDB" id="G7VFD2"/>
<reference evidence="1 2" key="1">
    <citation type="journal article" date="2012" name="J. Bacteriol.">
        <title>Complete genome sequence of strain 1860, a crenarchaeon of the genus pyrobaculum able to grow with various electron acceptors.</title>
        <authorList>
            <person name="Mardanov A.V."/>
            <person name="Gumerov V.M."/>
            <person name="Slobodkina G.B."/>
            <person name="Beletsky A.V."/>
            <person name="Bonch-Osmolovskaya E.A."/>
            <person name="Ravin N.V."/>
            <person name="Skryabin K.G."/>
        </authorList>
    </citation>
    <scope>NUCLEOTIDE SEQUENCE [LARGE SCALE GENOMIC DNA]</scope>
    <source>
        <strain evidence="1 2">1860</strain>
    </source>
</reference>
<organism evidence="1 2">
    <name type="scientific">Pyrobaculum ferrireducens</name>
    <dbReference type="NCBI Taxonomy" id="1104324"/>
    <lineage>
        <taxon>Archaea</taxon>
        <taxon>Thermoproteota</taxon>
        <taxon>Thermoprotei</taxon>
        <taxon>Thermoproteales</taxon>
        <taxon>Thermoproteaceae</taxon>
        <taxon>Pyrobaculum</taxon>
    </lineage>
</organism>
<dbReference type="RefSeq" id="WP_014288764.1">
    <property type="nucleotide sequence ID" value="NC_016645.1"/>
</dbReference>
<dbReference type="STRING" id="1104324.P186_1519"/>
<dbReference type="BioCyc" id="PSP1104324:GJSN-1491-MONOMER"/>
<dbReference type="OrthoDB" id="24138at2157"/>
<sequence length="209" mass="23494">MRRALFIATTSLTRSGVEACVDFLEATAPRLGEFWLPLPRELCAGRSVDLGPLEKYLEPLLALYYEVKAHWRCYGSAEDLRLRELATAKLAALVIKARVYGKVDLREWDAYFSHPPSPPPTPSLALGAVRGEELVVCGAHPPNPIEAAHELWHTITPQKKTELALWITKFIAHIVDSINLDEAYHKITREGWKNAYSAILGNVQPKSRW</sequence>
<dbReference type="Proteomes" id="UP000005867">
    <property type="component" value="Chromosome"/>
</dbReference>
<evidence type="ECO:0000313" key="1">
    <source>
        <dbReference type="EMBL" id="AET32938.1"/>
    </source>
</evidence>
<dbReference type="KEGG" id="pyr:P186_1519"/>
<dbReference type="GeneID" id="11595778"/>
<evidence type="ECO:0000313" key="2">
    <source>
        <dbReference type="Proteomes" id="UP000005867"/>
    </source>
</evidence>
<name>G7VFD2_9CREN</name>